<dbReference type="SMART" id="SM00465">
    <property type="entry name" value="GIYc"/>
    <property type="match status" value="1"/>
</dbReference>
<reference evidence="3" key="2">
    <citation type="submission" date="2020-09" db="EMBL/GenBank/DDBJ databases">
        <authorList>
            <person name="Sun Q."/>
            <person name="Zhou Y."/>
        </authorList>
    </citation>
    <scope>NUCLEOTIDE SEQUENCE</scope>
    <source>
        <strain evidence="3">CGMCC 1.15085</strain>
    </source>
</reference>
<dbReference type="PANTHER" id="PTHR34477:SF1">
    <property type="entry name" value="UPF0213 PROTEIN YHBQ"/>
    <property type="match status" value="1"/>
</dbReference>
<dbReference type="PROSITE" id="PS50164">
    <property type="entry name" value="GIY_YIG"/>
    <property type="match status" value="1"/>
</dbReference>
<dbReference type="InterPro" id="IPR035901">
    <property type="entry name" value="GIY-YIG_endonuc_sf"/>
</dbReference>
<dbReference type="SUPFAM" id="SSF82771">
    <property type="entry name" value="GIY-YIG endonuclease"/>
    <property type="match status" value="1"/>
</dbReference>
<protein>
    <recommendedName>
        <fullName evidence="2">GIY-YIG domain-containing protein</fullName>
    </recommendedName>
</protein>
<dbReference type="EMBL" id="BMHI01000001">
    <property type="protein sequence ID" value="GGB14834.1"/>
    <property type="molecule type" value="Genomic_DNA"/>
</dbReference>
<evidence type="ECO:0000256" key="1">
    <source>
        <dbReference type="ARBA" id="ARBA00007435"/>
    </source>
</evidence>
<evidence type="ECO:0000313" key="4">
    <source>
        <dbReference type="Proteomes" id="UP000636793"/>
    </source>
</evidence>
<name>A0A916SRR2_9MICO</name>
<dbReference type="InterPro" id="IPR000305">
    <property type="entry name" value="GIY-YIG_endonuc"/>
</dbReference>
<comment type="caution">
    <text evidence="3">The sequence shown here is derived from an EMBL/GenBank/DDBJ whole genome shotgun (WGS) entry which is preliminary data.</text>
</comment>
<evidence type="ECO:0000259" key="2">
    <source>
        <dbReference type="PROSITE" id="PS50164"/>
    </source>
</evidence>
<gene>
    <name evidence="3" type="ORF">GCM10011492_00630</name>
</gene>
<organism evidence="3 4">
    <name type="scientific">Flexivirga endophytica</name>
    <dbReference type="NCBI Taxonomy" id="1849103"/>
    <lineage>
        <taxon>Bacteria</taxon>
        <taxon>Bacillati</taxon>
        <taxon>Actinomycetota</taxon>
        <taxon>Actinomycetes</taxon>
        <taxon>Micrococcales</taxon>
        <taxon>Dermacoccaceae</taxon>
        <taxon>Flexivirga</taxon>
    </lineage>
</organism>
<dbReference type="CDD" id="cd10456">
    <property type="entry name" value="GIY-YIG_UPF0213"/>
    <property type="match status" value="1"/>
</dbReference>
<dbReference type="Proteomes" id="UP000636793">
    <property type="component" value="Unassembled WGS sequence"/>
</dbReference>
<dbReference type="Pfam" id="PF01541">
    <property type="entry name" value="GIY-YIG"/>
    <property type="match status" value="1"/>
</dbReference>
<keyword evidence="4" id="KW-1185">Reference proteome</keyword>
<dbReference type="Gene3D" id="3.40.1440.10">
    <property type="entry name" value="GIY-YIG endonuclease"/>
    <property type="match status" value="1"/>
</dbReference>
<reference evidence="3" key="1">
    <citation type="journal article" date="2014" name="Int. J. Syst. Evol. Microbiol.">
        <title>Complete genome sequence of Corynebacterium casei LMG S-19264T (=DSM 44701T), isolated from a smear-ripened cheese.</title>
        <authorList>
            <consortium name="US DOE Joint Genome Institute (JGI-PGF)"/>
            <person name="Walter F."/>
            <person name="Albersmeier A."/>
            <person name="Kalinowski J."/>
            <person name="Ruckert C."/>
        </authorList>
    </citation>
    <scope>NUCLEOTIDE SEQUENCE</scope>
    <source>
        <strain evidence="3">CGMCC 1.15085</strain>
    </source>
</reference>
<comment type="similarity">
    <text evidence="1">Belongs to the UPF0213 family.</text>
</comment>
<dbReference type="PANTHER" id="PTHR34477">
    <property type="entry name" value="UPF0213 PROTEIN YHBQ"/>
    <property type="match status" value="1"/>
</dbReference>
<dbReference type="AlphaFoldDB" id="A0A916SRR2"/>
<proteinExistence type="inferred from homology"/>
<dbReference type="RefSeq" id="WP_308420940.1">
    <property type="nucleotide sequence ID" value="NZ_BMHI01000001.1"/>
</dbReference>
<evidence type="ECO:0000313" key="3">
    <source>
        <dbReference type="EMBL" id="GGB14834.1"/>
    </source>
</evidence>
<accession>A0A916SRR2</accession>
<dbReference type="InterPro" id="IPR050190">
    <property type="entry name" value="UPF0213_domain"/>
</dbReference>
<feature type="domain" description="GIY-YIG" evidence="2">
    <location>
        <begin position="4"/>
        <end position="79"/>
    </location>
</feature>
<sequence length="103" mass="12012">MLSLMAWTYILRCGDGSYYVGSTRDLERRLSQHAAGEGAAYTRRRLPVELMWAQESDSIRTAYELEKQVQNWSRAKREALISGRFDLLPDLAKKRVWRRSTES</sequence>